<reference evidence="1 2" key="1">
    <citation type="journal article" date="2021" name="Hortic Res">
        <title>High-quality reference genome and annotation aids understanding of berry development for evergreen blueberry (Vaccinium darrowii).</title>
        <authorList>
            <person name="Yu J."/>
            <person name="Hulse-Kemp A.M."/>
            <person name="Babiker E."/>
            <person name="Staton M."/>
        </authorList>
    </citation>
    <scope>NUCLEOTIDE SEQUENCE [LARGE SCALE GENOMIC DNA]</scope>
    <source>
        <strain evidence="2">cv. NJ 8807/NJ 8810</strain>
        <tissue evidence="1">Young leaf</tissue>
    </source>
</reference>
<dbReference type="EMBL" id="CM037160">
    <property type="protein sequence ID" value="KAH7841327.1"/>
    <property type="molecule type" value="Genomic_DNA"/>
</dbReference>
<keyword evidence="2" id="KW-1185">Reference proteome</keyword>
<organism evidence="1 2">
    <name type="scientific">Vaccinium darrowii</name>
    <dbReference type="NCBI Taxonomy" id="229202"/>
    <lineage>
        <taxon>Eukaryota</taxon>
        <taxon>Viridiplantae</taxon>
        <taxon>Streptophyta</taxon>
        <taxon>Embryophyta</taxon>
        <taxon>Tracheophyta</taxon>
        <taxon>Spermatophyta</taxon>
        <taxon>Magnoliopsida</taxon>
        <taxon>eudicotyledons</taxon>
        <taxon>Gunneridae</taxon>
        <taxon>Pentapetalae</taxon>
        <taxon>asterids</taxon>
        <taxon>Ericales</taxon>
        <taxon>Ericaceae</taxon>
        <taxon>Vaccinioideae</taxon>
        <taxon>Vaccinieae</taxon>
        <taxon>Vaccinium</taxon>
    </lineage>
</organism>
<name>A0ACB7XL01_9ERIC</name>
<comment type="caution">
    <text evidence="1">The sequence shown here is derived from an EMBL/GenBank/DDBJ whole genome shotgun (WGS) entry which is preliminary data.</text>
</comment>
<dbReference type="Proteomes" id="UP000828048">
    <property type="component" value="Chromosome 10"/>
</dbReference>
<evidence type="ECO:0000313" key="2">
    <source>
        <dbReference type="Proteomes" id="UP000828048"/>
    </source>
</evidence>
<protein>
    <submittedName>
        <fullName evidence="1">Uncharacterized protein</fullName>
    </submittedName>
</protein>
<accession>A0ACB7XL01</accession>
<gene>
    <name evidence="1" type="ORF">Vadar_028454</name>
</gene>
<sequence length="94" mass="10031">MTLGRLHFVALKSLGQVLTWGYGGFGALEHSAKENCLLDWGKAHGRDAEVRQTATSGTHTAAITESISKNPANVMVTVVAVEVAAQHEHPVPQE</sequence>
<proteinExistence type="predicted"/>
<evidence type="ECO:0000313" key="1">
    <source>
        <dbReference type="EMBL" id="KAH7841327.1"/>
    </source>
</evidence>